<protein>
    <recommendedName>
        <fullName evidence="1">DUF7587 domain-containing protein</fullName>
    </recommendedName>
</protein>
<gene>
    <name evidence="2" type="ORF">K431DRAFT_200470</name>
</gene>
<keyword evidence="3" id="KW-1185">Reference proteome</keyword>
<feature type="non-terminal residue" evidence="2">
    <location>
        <position position="165"/>
    </location>
</feature>
<feature type="non-terminal residue" evidence="2">
    <location>
        <position position="1"/>
    </location>
</feature>
<evidence type="ECO:0000259" key="1">
    <source>
        <dbReference type="Pfam" id="PF24494"/>
    </source>
</evidence>
<accession>A0A9P4QII0</accession>
<evidence type="ECO:0000313" key="2">
    <source>
        <dbReference type="EMBL" id="KAF2725524.1"/>
    </source>
</evidence>
<dbReference type="InterPro" id="IPR056009">
    <property type="entry name" value="DUF7587"/>
</dbReference>
<dbReference type="Proteomes" id="UP000799441">
    <property type="component" value="Unassembled WGS sequence"/>
</dbReference>
<proteinExistence type="predicted"/>
<organism evidence="2 3">
    <name type="scientific">Polychaeton citri CBS 116435</name>
    <dbReference type="NCBI Taxonomy" id="1314669"/>
    <lineage>
        <taxon>Eukaryota</taxon>
        <taxon>Fungi</taxon>
        <taxon>Dikarya</taxon>
        <taxon>Ascomycota</taxon>
        <taxon>Pezizomycotina</taxon>
        <taxon>Dothideomycetes</taxon>
        <taxon>Dothideomycetidae</taxon>
        <taxon>Capnodiales</taxon>
        <taxon>Capnodiaceae</taxon>
        <taxon>Polychaeton</taxon>
    </lineage>
</organism>
<evidence type="ECO:0000313" key="3">
    <source>
        <dbReference type="Proteomes" id="UP000799441"/>
    </source>
</evidence>
<feature type="domain" description="DUF7587" evidence="1">
    <location>
        <begin position="3"/>
        <end position="140"/>
    </location>
</feature>
<reference evidence="2" key="1">
    <citation type="journal article" date="2020" name="Stud. Mycol.">
        <title>101 Dothideomycetes genomes: a test case for predicting lifestyles and emergence of pathogens.</title>
        <authorList>
            <person name="Haridas S."/>
            <person name="Albert R."/>
            <person name="Binder M."/>
            <person name="Bloem J."/>
            <person name="Labutti K."/>
            <person name="Salamov A."/>
            <person name="Andreopoulos B."/>
            <person name="Baker S."/>
            <person name="Barry K."/>
            <person name="Bills G."/>
            <person name="Bluhm B."/>
            <person name="Cannon C."/>
            <person name="Castanera R."/>
            <person name="Culley D."/>
            <person name="Daum C."/>
            <person name="Ezra D."/>
            <person name="Gonzalez J."/>
            <person name="Henrissat B."/>
            <person name="Kuo A."/>
            <person name="Liang C."/>
            <person name="Lipzen A."/>
            <person name="Lutzoni F."/>
            <person name="Magnuson J."/>
            <person name="Mondo S."/>
            <person name="Nolan M."/>
            <person name="Ohm R."/>
            <person name="Pangilinan J."/>
            <person name="Park H.-J."/>
            <person name="Ramirez L."/>
            <person name="Alfaro M."/>
            <person name="Sun H."/>
            <person name="Tritt A."/>
            <person name="Yoshinaga Y."/>
            <person name="Zwiers L.-H."/>
            <person name="Turgeon B."/>
            <person name="Goodwin S."/>
            <person name="Spatafora J."/>
            <person name="Crous P."/>
            <person name="Grigoriev I."/>
        </authorList>
    </citation>
    <scope>NUCLEOTIDE SEQUENCE</scope>
    <source>
        <strain evidence="2">CBS 116435</strain>
    </source>
</reference>
<dbReference type="AlphaFoldDB" id="A0A9P4QII0"/>
<sequence>DSVLLRTFDAKSGSQPDEHRRMLARDARMRLDTTELRGNTLKTHANHRDWTPTPYISFTNSPSALKELADYRHGERRGHQEIVVVDPRIRFEIGLPVLHCKDEMGYYDVENPYRRDYFDGHFLCLWEVTPEEVVGIWDWKYLRSEPNWFENIVQPAVETHRENRR</sequence>
<comment type="caution">
    <text evidence="2">The sequence shown here is derived from an EMBL/GenBank/DDBJ whole genome shotgun (WGS) entry which is preliminary data.</text>
</comment>
<dbReference type="Pfam" id="PF24494">
    <property type="entry name" value="DUF7587"/>
    <property type="match status" value="1"/>
</dbReference>
<name>A0A9P4QII0_9PEZI</name>
<dbReference type="EMBL" id="MU003767">
    <property type="protein sequence ID" value="KAF2725524.1"/>
    <property type="molecule type" value="Genomic_DNA"/>
</dbReference>
<dbReference type="OrthoDB" id="3483554at2759"/>